<keyword evidence="4" id="KW-1133">Transmembrane helix</keyword>
<feature type="transmembrane region" description="Helical" evidence="4">
    <location>
        <begin position="141"/>
        <end position="159"/>
    </location>
</feature>
<dbReference type="EMBL" id="CP039852">
    <property type="protein sequence ID" value="QCZ93867.1"/>
    <property type="molecule type" value="Genomic_DNA"/>
</dbReference>
<evidence type="ECO:0000256" key="1">
    <source>
        <dbReference type="ARBA" id="ARBA00022679"/>
    </source>
</evidence>
<name>A0A5B7YDR3_9ALTE</name>
<proteinExistence type="predicted"/>
<evidence type="ECO:0000259" key="5">
    <source>
        <dbReference type="Pfam" id="PF07730"/>
    </source>
</evidence>
<dbReference type="InterPro" id="IPR050482">
    <property type="entry name" value="Sensor_HK_TwoCompSys"/>
</dbReference>
<keyword evidence="4" id="KW-0472">Membrane</keyword>
<dbReference type="RefSeq" id="WP_139756609.1">
    <property type="nucleotide sequence ID" value="NZ_CP039852.1"/>
</dbReference>
<keyword evidence="4" id="KW-0812">Transmembrane</keyword>
<feature type="domain" description="Signal transduction histidine kinase subgroup 3 dimerisation and phosphoacceptor" evidence="5">
    <location>
        <begin position="185"/>
        <end position="250"/>
    </location>
</feature>
<evidence type="ECO:0000313" key="7">
    <source>
        <dbReference type="Proteomes" id="UP000304912"/>
    </source>
</evidence>
<feature type="transmembrane region" description="Helical" evidence="4">
    <location>
        <begin position="98"/>
        <end position="113"/>
    </location>
</feature>
<reference evidence="6 7" key="1">
    <citation type="submission" date="2019-04" db="EMBL/GenBank/DDBJ databases">
        <title>Salinimonas iocasae sp. nov., a halophilic bacterium isolated from the outer tube casing of tubeworms in Okinawa Trough.</title>
        <authorList>
            <person name="Zhang H."/>
            <person name="Wang H."/>
            <person name="Li C."/>
        </authorList>
    </citation>
    <scope>NUCLEOTIDE SEQUENCE [LARGE SCALE GENOMIC DNA]</scope>
    <source>
        <strain evidence="6 7">KX18D6</strain>
    </source>
</reference>
<keyword evidence="7" id="KW-1185">Reference proteome</keyword>
<feature type="transmembrane region" description="Helical" evidence="4">
    <location>
        <begin position="25"/>
        <end position="44"/>
    </location>
</feature>
<dbReference type="PANTHER" id="PTHR24421:SF63">
    <property type="entry name" value="SENSOR HISTIDINE KINASE DESK"/>
    <property type="match status" value="1"/>
</dbReference>
<dbReference type="GO" id="GO:0046983">
    <property type="term" value="F:protein dimerization activity"/>
    <property type="evidence" value="ECO:0007669"/>
    <property type="project" value="InterPro"/>
</dbReference>
<feature type="transmembrane region" description="Helical" evidence="4">
    <location>
        <begin position="118"/>
        <end position="135"/>
    </location>
</feature>
<dbReference type="GO" id="GO:0000155">
    <property type="term" value="F:phosphorelay sensor kinase activity"/>
    <property type="evidence" value="ECO:0007669"/>
    <property type="project" value="InterPro"/>
</dbReference>
<feature type="transmembrane region" description="Helical" evidence="4">
    <location>
        <begin position="76"/>
        <end position="92"/>
    </location>
</feature>
<sequence>MDNSKFSPDSHLTLPLLASGRKKRWSYSSLVFSLFFFVPLLLSLPLPTTFIALQLSAYTVFVALYIFAINSPVNRLPLFLTALIAIAYATSINNPGGAIIFGFIAFIVGYYYPLKKGLSFVLVIALSLFLLQFFVLDTPGFFLVAAAINTIVLFGFGAMERRETQFQLKETEQAKTLSTLSAIAERERIGRDLHDVAGHALSSIALKAQLADKLLEKSEISLAQQEVKALAQLSQSLLSDIRHAVSDIKHLTLRDEIAKSSAILKEKTSTLLLRYRMILSKT</sequence>
<evidence type="ECO:0000256" key="2">
    <source>
        <dbReference type="ARBA" id="ARBA00022777"/>
    </source>
</evidence>
<dbReference type="InterPro" id="IPR011712">
    <property type="entry name" value="Sig_transdc_His_kin_sub3_dim/P"/>
</dbReference>
<organism evidence="6 7">
    <name type="scientific">Salinimonas iocasae</name>
    <dbReference type="NCBI Taxonomy" id="2572577"/>
    <lineage>
        <taxon>Bacteria</taxon>
        <taxon>Pseudomonadati</taxon>
        <taxon>Pseudomonadota</taxon>
        <taxon>Gammaproteobacteria</taxon>
        <taxon>Alteromonadales</taxon>
        <taxon>Alteromonadaceae</taxon>
        <taxon>Alteromonas/Salinimonas group</taxon>
        <taxon>Salinimonas</taxon>
    </lineage>
</organism>
<evidence type="ECO:0000256" key="3">
    <source>
        <dbReference type="ARBA" id="ARBA00023012"/>
    </source>
</evidence>
<dbReference type="PANTHER" id="PTHR24421">
    <property type="entry name" value="NITRATE/NITRITE SENSOR PROTEIN NARX-RELATED"/>
    <property type="match status" value="1"/>
</dbReference>
<accession>A0A5B7YDR3</accession>
<feature type="transmembrane region" description="Helical" evidence="4">
    <location>
        <begin position="50"/>
        <end position="69"/>
    </location>
</feature>
<evidence type="ECO:0000313" key="6">
    <source>
        <dbReference type="EMBL" id="QCZ93867.1"/>
    </source>
</evidence>
<dbReference type="OrthoDB" id="9797605at2"/>
<keyword evidence="2" id="KW-0418">Kinase</keyword>
<gene>
    <name evidence="6" type="ORF">FBQ74_10380</name>
</gene>
<keyword evidence="3" id="KW-0902">Two-component regulatory system</keyword>
<protein>
    <recommendedName>
        <fullName evidence="5">Signal transduction histidine kinase subgroup 3 dimerisation and phosphoacceptor domain-containing protein</fullName>
    </recommendedName>
</protein>
<dbReference type="Pfam" id="PF07730">
    <property type="entry name" value="HisKA_3"/>
    <property type="match status" value="1"/>
</dbReference>
<dbReference type="AlphaFoldDB" id="A0A5B7YDR3"/>
<dbReference type="Proteomes" id="UP000304912">
    <property type="component" value="Chromosome"/>
</dbReference>
<keyword evidence="1" id="KW-0808">Transferase</keyword>
<evidence type="ECO:0000256" key="4">
    <source>
        <dbReference type="SAM" id="Phobius"/>
    </source>
</evidence>
<dbReference type="KEGG" id="salk:FBQ74_10380"/>
<dbReference type="GO" id="GO:0016020">
    <property type="term" value="C:membrane"/>
    <property type="evidence" value="ECO:0007669"/>
    <property type="project" value="InterPro"/>
</dbReference>
<dbReference type="Gene3D" id="6.10.250.2870">
    <property type="match status" value="1"/>
</dbReference>